<organism evidence="6 7">
    <name type="scientific">Oopsacas minuta</name>
    <dbReference type="NCBI Taxonomy" id="111878"/>
    <lineage>
        <taxon>Eukaryota</taxon>
        <taxon>Metazoa</taxon>
        <taxon>Porifera</taxon>
        <taxon>Hexactinellida</taxon>
        <taxon>Hexasterophora</taxon>
        <taxon>Lyssacinosida</taxon>
        <taxon>Leucopsacidae</taxon>
        <taxon>Oopsacas</taxon>
    </lineage>
</organism>
<dbReference type="SUPFAM" id="SSF49599">
    <property type="entry name" value="TRAF domain-like"/>
    <property type="match status" value="2"/>
</dbReference>
<dbReference type="InterPro" id="IPR013083">
    <property type="entry name" value="Znf_RING/FYVE/PHD"/>
</dbReference>
<keyword evidence="7" id="KW-1185">Reference proteome</keyword>
<dbReference type="InterPro" id="IPR001293">
    <property type="entry name" value="Znf_TRAF"/>
</dbReference>
<evidence type="ECO:0000256" key="4">
    <source>
        <dbReference type="PROSITE-ProRule" id="PRU00207"/>
    </source>
</evidence>
<feature type="domain" description="TRAF-type" evidence="5">
    <location>
        <begin position="107"/>
        <end position="163"/>
    </location>
</feature>
<dbReference type="PROSITE" id="PS50145">
    <property type="entry name" value="ZF_TRAF"/>
    <property type="match status" value="2"/>
</dbReference>
<evidence type="ECO:0000313" key="6">
    <source>
        <dbReference type="EMBL" id="KAI6646450.1"/>
    </source>
</evidence>
<protein>
    <submittedName>
        <fullName evidence="6">TNF receptor-associated factor 4-like</fullName>
    </submittedName>
</protein>
<comment type="caution">
    <text evidence="6">The sequence shown here is derived from an EMBL/GenBank/DDBJ whole genome shotgun (WGS) entry which is preliminary data.</text>
</comment>
<evidence type="ECO:0000313" key="7">
    <source>
        <dbReference type="Proteomes" id="UP001165289"/>
    </source>
</evidence>
<feature type="zinc finger region" description="TRAF-type" evidence="4">
    <location>
        <begin position="107"/>
        <end position="163"/>
    </location>
</feature>
<dbReference type="AlphaFoldDB" id="A0AAV7JCK9"/>
<dbReference type="Proteomes" id="UP001165289">
    <property type="component" value="Unassembled WGS sequence"/>
</dbReference>
<evidence type="ECO:0000256" key="1">
    <source>
        <dbReference type="ARBA" id="ARBA00022723"/>
    </source>
</evidence>
<feature type="zinc finger region" description="TRAF-type" evidence="4">
    <location>
        <begin position="170"/>
        <end position="229"/>
    </location>
</feature>
<keyword evidence="3 4" id="KW-0862">Zinc</keyword>
<feature type="domain" description="TRAF-type" evidence="5">
    <location>
        <begin position="170"/>
        <end position="229"/>
    </location>
</feature>
<gene>
    <name evidence="6" type="ORF">LOD99_12571</name>
</gene>
<dbReference type="Gene3D" id="3.30.40.10">
    <property type="entry name" value="Zinc/RING finger domain, C3HC4 (zinc finger)"/>
    <property type="match status" value="2"/>
</dbReference>
<evidence type="ECO:0000259" key="5">
    <source>
        <dbReference type="PROSITE" id="PS50145"/>
    </source>
</evidence>
<sequence length="231" mass="26741">MAENLEDLVYVKTQEGDYRGWRVDLLVENLSGKVEEELLRCNICDGLLREACLFQGELRCRVCIPNEGVIWQPAKQNRVIVNDKKISCPLKKRGCEWSNTVSTALQHLKDCEFFPVLCPLRCVSLEGDMKGKVLKLERRLIPQHQRDSCPFRQLVCEFCLEKVKACEMNSHLRNCKHFPIPCPNECVTEGKEGTKQVKRKDVPVHLTDECPLQKLQCPYWNHGCTKKIEER</sequence>
<dbReference type="Pfam" id="PF02176">
    <property type="entry name" value="zf-TRAF"/>
    <property type="match status" value="1"/>
</dbReference>
<dbReference type="EMBL" id="JAKMXF010000354">
    <property type="protein sequence ID" value="KAI6646450.1"/>
    <property type="molecule type" value="Genomic_DNA"/>
</dbReference>
<name>A0AAV7JCK9_9METZ</name>
<reference evidence="6 7" key="1">
    <citation type="journal article" date="2023" name="BMC Biol.">
        <title>The compact genome of the sponge Oopsacas minuta (Hexactinellida) is lacking key metazoan core genes.</title>
        <authorList>
            <person name="Santini S."/>
            <person name="Schenkelaars Q."/>
            <person name="Jourda C."/>
            <person name="Duchesne M."/>
            <person name="Belahbib H."/>
            <person name="Rocher C."/>
            <person name="Selva M."/>
            <person name="Riesgo A."/>
            <person name="Vervoort M."/>
            <person name="Leys S.P."/>
            <person name="Kodjabachian L."/>
            <person name="Le Bivic A."/>
            <person name="Borchiellini C."/>
            <person name="Claverie J.M."/>
            <person name="Renard E."/>
        </authorList>
    </citation>
    <scope>NUCLEOTIDE SEQUENCE [LARGE SCALE GENOMIC DNA]</scope>
    <source>
        <strain evidence="6">SPO-2</strain>
    </source>
</reference>
<proteinExistence type="predicted"/>
<keyword evidence="6" id="KW-0675">Receptor</keyword>
<dbReference type="PANTHER" id="PTHR10131:SF94">
    <property type="entry name" value="TNF RECEPTOR-ASSOCIATED FACTOR 4"/>
    <property type="match status" value="1"/>
</dbReference>
<keyword evidence="2 4" id="KW-0863">Zinc-finger</keyword>
<keyword evidence="1 4" id="KW-0479">Metal-binding</keyword>
<accession>A0AAV7JCK9</accession>
<dbReference type="GO" id="GO:0008270">
    <property type="term" value="F:zinc ion binding"/>
    <property type="evidence" value="ECO:0007669"/>
    <property type="project" value="UniProtKB-KW"/>
</dbReference>
<evidence type="ECO:0000256" key="2">
    <source>
        <dbReference type="ARBA" id="ARBA00022771"/>
    </source>
</evidence>
<dbReference type="PANTHER" id="PTHR10131">
    <property type="entry name" value="TNF RECEPTOR ASSOCIATED FACTOR"/>
    <property type="match status" value="1"/>
</dbReference>
<evidence type="ECO:0000256" key="3">
    <source>
        <dbReference type="ARBA" id="ARBA00022833"/>
    </source>
</evidence>